<accession>A0ABQ4BGT8</accession>
<evidence type="ECO:0000313" key="1">
    <source>
        <dbReference type="EMBL" id="GIE69825.1"/>
    </source>
</evidence>
<comment type="caution">
    <text evidence="1">The sequence shown here is derived from an EMBL/GenBank/DDBJ whole genome shotgun (WGS) entry which is preliminary data.</text>
</comment>
<dbReference type="InterPro" id="IPR006311">
    <property type="entry name" value="TAT_signal"/>
</dbReference>
<reference evidence="1 2" key="1">
    <citation type="submission" date="2021-01" db="EMBL/GenBank/DDBJ databases">
        <title>Whole genome shotgun sequence of Actinoplanes palleronii NBRC 14916.</title>
        <authorList>
            <person name="Komaki H."/>
            <person name="Tamura T."/>
        </authorList>
    </citation>
    <scope>NUCLEOTIDE SEQUENCE [LARGE SCALE GENOMIC DNA]</scope>
    <source>
        <strain evidence="1 2">NBRC 14916</strain>
    </source>
</reference>
<evidence type="ECO:0000313" key="2">
    <source>
        <dbReference type="Proteomes" id="UP000624709"/>
    </source>
</evidence>
<organism evidence="1 2">
    <name type="scientific">Actinoplanes palleronii</name>
    <dbReference type="NCBI Taxonomy" id="113570"/>
    <lineage>
        <taxon>Bacteria</taxon>
        <taxon>Bacillati</taxon>
        <taxon>Actinomycetota</taxon>
        <taxon>Actinomycetes</taxon>
        <taxon>Micromonosporales</taxon>
        <taxon>Micromonosporaceae</taxon>
        <taxon>Actinoplanes</taxon>
    </lineage>
</organism>
<keyword evidence="2" id="KW-1185">Reference proteome</keyword>
<dbReference type="PROSITE" id="PS51318">
    <property type="entry name" value="TAT"/>
    <property type="match status" value="1"/>
</dbReference>
<protein>
    <submittedName>
        <fullName evidence="1">Uncharacterized protein</fullName>
    </submittedName>
</protein>
<dbReference type="EMBL" id="BOMS01000093">
    <property type="protein sequence ID" value="GIE69825.1"/>
    <property type="molecule type" value="Genomic_DNA"/>
</dbReference>
<dbReference type="RefSeq" id="WP_203827940.1">
    <property type="nucleotide sequence ID" value="NZ_BAAATY010000027.1"/>
</dbReference>
<name>A0ABQ4BGT8_9ACTN</name>
<gene>
    <name evidence="1" type="ORF">Apa02nite_059330</name>
</gene>
<proteinExistence type="predicted"/>
<dbReference type="Proteomes" id="UP000624709">
    <property type="component" value="Unassembled WGS sequence"/>
</dbReference>
<sequence>MNPAKTGAADMDDTSLSQKTSSRRTLLLAAATSAGLVLSGGITVRGTAAHADVAAAPELAVRGAVPSLRTAITQLGLEGVRPRGMRAVLAQAHVHTVRELLDQARTARELPPQLQFRLRGFSEHASNDKWIQGVNDEVFLSAVGTDSSDVTLDADGKPRARTIITPSFGDVSDDSIRNAWQQNPHVLMSFDLRHPANWPRAFVVTLLLVEKDDEDLANSFRDVLGKVGGKIRSAAESAAAAGASAIAGATIGTVIPGIGTVVGAAVGPLAGPVYDGLVTAIMNGLANDVFSPLPVGITIDDPGQVRRHTAIGKPQVLEIKELGAHYTIEYDWFLAS</sequence>